<sequence>MIISDIASVRRHNCNDTMTIKRMQDTLANDVFVSDTLRRNAADRSYMDSESYRAELNRNYRQCH</sequence>
<accession>A0A1B1LQS0</accession>
<evidence type="ECO:0000313" key="1">
    <source>
        <dbReference type="EMBL" id="ANS55398.1"/>
    </source>
</evidence>
<protein>
    <submittedName>
        <fullName evidence="1">Uncharacterized protein</fullName>
    </submittedName>
</protein>
<dbReference type="AlphaFoldDB" id="A0A1B1LQS0"/>
<keyword evidence="1" id="KW-0614">Plasmid</keyword>
<organism evidence="1">
    <name type="scientific">Klebsiella pneumoniae</name>
    <dbReference type="NCBI Taxonomy" id="573"/>
    <lineage>
        <taxon>Bacteria</taxon>
        <taxon>Pseudomonadati</taxon>
        <taxon>Pseudomonadota</taxon>
        <taxon>Gammaproteobacteria</taxon>
        <taxon>Enterobacterales</taxon>
        <taxon>Enterobacteriaceae</taxon>
        <taxon>Klebsiella/Raoultella group</taxon>
        <taxon>Klebsiella</taxon>
        <taxon>Klebsiella pneumoniae complex</taxon>
    </lineage>
</organism>
<reference evidence="1" key="1">
    <citation type="submission" date="2015-12" db="EMBL/GenBank/DDBJ databases">
        <title>Klebsiella pneumoniae strain KP04 plasmid pKP04VIM, complete sequence.</title>
        <authorList>
            <person name="Li R."/>
            <person name="Lin D."/>
            <person name="Chen C."/>
        </authorList>
    </citation>
    <scope>NUCLEOTIDE SEQUENCE</scope>
    <source>
        <plasmid evidence="1">pKP04VIM</plasmid>
    </source>
</reference>
<proteinExistence type="predicted"/>
<geneLocation type="plasmid" evidence="1">
    <name>pKP04VIM</name>
</geneLocation>
<dbReference type="EMBL" id="KU318421">
    <property type="protein sequence ID" value="ANS55398.1"/>
    <property type="molecule type" value="Genomic_DNA"/>
</dbReference>
<name>A0A1B1LQS0_KLEPN</name>